<keyword evidence="2" id="KW-0694">RNA-binding</keyword>
<organism evidence="5 6">
    <name type="scientific">Penicillium cataractarum</name>
    <dbReference type="NCBI Taxonomy" id="2100454"/>
    <lineage>
        <taxon>Eukaryota</taxon>
        <taxon>Fungi</taxon>
        <taxon>Dikarya</taxon>
        <taxon>Ascomycota</taxon>
        <taxon>Pezizomycotina</taxon>
        <taxon>Eurotiomycetes</taxon>
        <taxon>Eurotiomycetidae</taxon>
        <taxon>Eurotiales</taxon>
        <taxon>Aspergillaceae</taxon>
        <taxon>Penicillium</taxon>
    </lineage>
</organism>
<evidence type="ECO:0000256" key="2">
    <source>
        <dbReference type="PROSITE-ProRule" id="PRU00176"/>
    </source>
</evidence>
<name>A0A9W9SGA1_9EURO</name>
<dbReference type="PROSITE" id="PS50102">
    <property type="entry name" value="RRM"/>
    <property type="match status" value="1"/>
</dbReference>
<comment type="similarity">
    <text evidence="1">Belongs to the RRM CPSF6/7 family.</text>
</comment>
<dbReference type="InterPro" id="IPR000504">
    <property type="entry name" value="RRM_dom"/>
</dbReference>
<dbReference type="InterPro" id="IPR035979">
    <property type="entry name" value="RBD_domain_sf"/>
</dbReference>
<dbReference type="RefSeq" id="XP_056556338.1">
    <property type="nucleotide sequence ID" value="XM_056697813.1"/>
</dbReference>
<evidence type="ECO:0000256" key="1">
    <source>
        <dbReference type="ARBA" id="ARBA00006265"/>
    </source>
</evidence>
<feature type="region of interest" description="Disordered" evidence="3">
    <location>
        <begin position="202"/>
        <end position="239"/>
    </location>
</feature>
<dbReference type="SUPFAM" id="SSF54928">
    <property type="entry name" value="RNA-binding domain, RBD"/>
    <property type="match status" value="1"/>
</dbReference>
<dbReference type="EMBL" id="JAPZBS010000004">
    <property type="protein sequence ID" value="KAJ5377475.1"/>
    <property type="molecule type" value="Genomic_DNA"/>
</dbReference>
<evidence type="ECO:0000313" key="6">
    <source>
        <dbReference type="Proteomes" id="UP001147782"/>
    </source>
</evidence>
<dbReference type="Gene3D" id="3.30.70.330">
    <property type="match status" value="1"/>
</dbReference>
<feature type="compositionally biased region" description="Polar residues" evidence="3">
    <location>
        <begin position="223"/>
        <end position="233"/>
    </location>
</feature>
<dbReference type="OrthoDB" id="10065185at2759"/>
<feature type="compositionally biased region" description="Polar residues" evidence="3">
    <location>
        <begin position="79"/>
        <end position="96"/>
    </location>
</feature>
<protein>
    <recommendedName>
        <fullName evidence="4">RRM domain-containing protein</fullName>
    </recommendedName>
</protein>
<proteinExistence type="inferred from homology"/>
<dbReference type="InterPro" id="IPR034772">
    <property type="entry name" value="CPSF6/7"/>
</dbReference>
<evidence type="ECO:0000259" key="4">
    <source>
        <dbReference type="PROSITE" id="PS50102"/>
    </source>
</evidence>
<dbReference type="GO" id="GO:0005634">
    <property type="term" value="C:nucleus"/>
    <property type="evidence" value="ECO:0007669"/>
    <property type="project" value="UniProtKB-SubCell"/>
</dbReference>
<reference evidence="5" key="2">
    <citation type="journal article" date="2023" name="IMA Fungus">
        <title>Comparative genomic study of the Penicillium genus elucidates a diverse pangenome and 15 lateral gene transfer events.</title>
        <authorList>
            <person name="Petersen C."/>
            <person name="Sorensen T."/>
            <person name="Nielsen M.R."/>
            <person name="Sondergaard T.E."/>
            <person name="Sorensen J.L."/>
            <person name="Fitzpatrick D.A."/>
            <person name="Frisvad J.C."/>
            <person name="Nielsen K.L."/>
        </authorList>
    </citation>
    <scope>NUCLEOTIDE SEQUENCE</scope>
    <source>
        <strain evidence="5">IBT 29864</strain>
    </source>
</reference>
<accession>A0A9W9SGA1</accession>
<dbReference type="PANTHER" id="PTHR23204">
    <property type="entry name" value="CLEAVAGE AND POLYADENYLATION SPECIFIC FACTOR"/>
    <property type="match status" value="1"/>
</dbReference>
<reference evidence="5" key="1">
    <citation type="submission" date="2022-11" db="EMBL/GenBank/DDBJ databases">
        <authorList>
            <person name="Petersen C."/>
        </authorList>
    </citation>
    <scope>NUCLEOTIDE SEQUENCE</scope>
    <source>
        <strain evidence="5">IBT 29864</strain>
    </source>
</reference>
<dbReference type="GeneID" id="81436992"/>
<evidence type="ECO:0000256" key="3">
    <source>
        <dbReference type="SAM" id="MobiDB-lite"/>
    </source>
</evidence>
<dbReference type="Proteomes" id="UP001147782">
    <property type="component" value="Unassembled WGS sequence"/>
</dbReference>
<feature type="region of interest" description="Disordered" evidence="3">
    <location>
        <begin position="1"/>
        <end position="96"/>
    </location>
</feature>
<dbReference type="GO" id="GO:0006397">
    <property type="term" value="P:mRNA processing"/>
    <property type="evidence" value="ECO:0007669"/>
    <property type="project" value="UniProtKB-KW"/>
</dbReference>
<keyword evidence="6" id="KW-1185">Reference proteome</keyword>
<dbReference type="AlphaFoldDB" id="A0A9W9SGA1"/>
<feature type="region of interest" description="Disordered" evidence="3">
    <location>
        <begin position="400"/>
        <end position="422"/>
    </location>
</feature>
<feature type="compositionally biased region" description="Low complexity" evidence="3">
    <location>
        <begin position="46"/>
        <end position="72"/>
    </location>
</feature>
<gene>
    <name evidence="5" type="ORF">N7496_004884</name>
</gene>
<comment type="caution">
    <text evidence="5">The sequence shown here is derived from an EMBL/GenBank/DDBJ whole genome shotgun (WGS) entry which is preliminary data.</text>
</comment>
<sequence>MATEDDNFDIDIYGDGGGFNANDQGDTKPEGDDVVLDIPEPEVHATTNNTSTSPSTLQPSPSHQSPSSSKPQIEPIHPTMSSHSANGDHSMSQESLNHQDTMAAPHGVKRKDYEDRPSDPEATTALVISDLFWWTTDDDIRGWANKAQAEEDLKDVTFNEHKVNGKSKGQAFVEFTTPQAAAATKLYLETTAGRKHGVQYANPQMNPFKTHPKDGQQRKDGTRGTSYNSAGNQNMNFGGTGAGGGNMNMGGYRGRGGYNHNRGMGNMGGFNNRNNYNNMGGYQNSAGAAPAGGNMMGGFQGGPMGGMQGYGFGNRGGMMNNMRGGPGGMRGGRGGNMAGSGMMMPGMNPMGGMGMNAMAGGMNPMMGNMGGNMGMQEMDVRANWTMPGFQGPNPAFNQNFFGGNQGGDGTWNPHGAKRSRQE</sequence>
<evidence type="ECO:0000313" key="5">
    <source>
        <dbReference type="EMBL" id="KAJ5377475.1"/>
    </source>
</evidence>
<feature type="compositionally biased region" description="Basic and acidic residues" evidence="3">
    <location>
        <begin position="211"/>
        <end position="222"/>
    </location>
</feature>
<dbReference type="InterPro" id="IPR012677">
    <property type="entry name" value="Nucleotide-bd_a/b_plait_sf"/>
</dbReference>
<dbReference type="SMART" id="SM00360">
    <property type="entry name" value="RRM"/>
    <property type="match status" value="1"/>
</dbReference>
<dbReference type="GO" id="GO:0003723">
    <property type="term" value="F:RNA binding"/>
    <property type="evidence" value="ECO:0007669"/>
    <property type="project" value="UniProtKB-UniRule"/>
</dbReference>
<feature type="domain" description="RRM" evidence="4">
    <location>
        <begin position="124"/>
        <end position="203"/>
    </location>
</feature>